<dbReference type="SUPFAM" id="SSF160240">
    <property type="entry name" value="Cation efflux protein cytoplasmic domain-like"/>
    <property type="match status" value="1"/>
</dbReference>
<evidence type="ECO:0000256" key="5">
    <source>
        <dbReference type="ARBA" id="ARBA00022989"/>
    </source>
</evidence>
<keyword evidence="3" id="KW-0813">Transport</keyword>
<comment type="caution">
    <text evidence="10">The sequence shown here is derived from an EMBL/GenBank/DDBJ whole genome shotgun (WGS) entry which is preliminary data.</text>
</comment>
<dbReference type="GO" id="GO:0008324">
    <property type="term" value="F:monoatomic cation transmembrane transporter activity"/>
    <property type="evidence" value="ECO:0007669"/>
    <property type="project" value="InterPro"/>
</dbReference>
<evidence type="ECO:0000256" key="4">
    <source>
        <dbReference type="ARBA" id="ARBA00022692"/>
    </source>
</evidence>
<dbReference type="InterPro" id="IPR002524">
    <property type="entry name" value="Cation_efflux"/>
</dbReference>
<feature type="transmembrane region" description="Helical" evidence="7">
    <location>
        <begin position="97"/>
        <end position="116"/>
    </location>
</feature>
<keyword evidence="6 7" id="KW-0472">Membrane</keyword>
<comment type="subcellular location">
    <subcellularLocation>
        <location evidence="1">Membrane</location>
        <topology evidence="1">Multi-pass membrane protein</topology>
    </subcellularLocation>
</comment>
<evidence type="ECO:0000256" key="2">
    <source>
        <dbReference type="ARBA" id="ARBA00008114"/>
    </source>
</evidence>
<dbReference type="Proteomes" id="UP001208131">
    <property type="component" value="Unassembled WGS sequence"/>
</dbReference>
<dbReference type="Pfam" id="PF01545">
    <property type="entry name" value="Cation_efflux"/>
    <property type="match status" value="1"/>
</dbReference>
<comment type="similarity">
    <text evidence="2">Belongs to the cation diffusion facilitator (CDF) transporter (TC 2.A.4) family.</text>
</comment>
<dbReference type="EMBL" id="JAOQJZ010000005">
    <property type="protein sequence ID" value="MCU6705533.1"/>
    <property type="molecule type" value="Genomic_DNA"/>
</dbReference>
<evidence type="ECO:0000256" key="3">
    <source>
        <dbReference type="ARBA" id="ARBA00022448"/>
    </source>
</evidence>
<evidence type="ECO:0000256" key="7">
    <source>
        <dbReference type="SAM" id="Phobius"/>
    </source>
</evidence>
<keyword evidence="5 7" id="KW-1133">Transmembrane helix</keyword>
<dbReference type="Pfam" id="PF16916">
    <property type="entry name" value="ZT_dimer"/>
    <property type="match status" value="1"/>
</dbReference>
<reference evidence="10 11" key="1">
    <citation type="journal article" date="2021" name="ISME Commun">
        <title>Automated analysis of genomic sequences facilitates high-throughput and comprehensive description of bacteria.</title>
        <authorList>
            <person name="Hitch T.C.A."/>
        </authorList>
    </citation>
    <scope>NUCLEOTIDE SEQUENCE [LARGE SCALE GENOMIC DNA]</scope>
    <source>
        <strain evidence="10 11">Sanger_31</strain>
    </source>
</reference>
<accession>A0AAE3IFW9</accession>
<keyword evidence="11" id="KW-1185">Reference proteome</keyword>
<organism evidence="10 11">
    <name type="scientific">Hominimerdicola aceti</name>
    <dbReference type="NCBI Taxonomy" id="2981726"/>
    <lineage>
        <taxon>Bacteria</taxon>
        <taxon>Bacillati</taxon>
        <taxon>Bacillota</taxon>
        <taxon>Clostridia</taxon>
        <taxon>Eubacteriales</taxon>
        <taxon>Oscillospiraceae</taxon>
        <taxon>Hominimerdicola</taxon>
    </lineage>
</organism>
<dbReference type="PANTHER" id="PTHR43840:SF50">
    <property type="entry name" value="MANGANESE EFFLUX SYSTEM PROTEIN MNES"/>
    <property type="match status" value="1"/>
</dbReference>
<evidence type="ECO:0000313" key="11">
    <source>
        <dbReference type="Proteomes" id="UP001208131"/>
    </source>
</evidence>
<dbReference type="Gene3D" id="3.30.70.1350">
    <property type="entry name" value="Cation efflux protein, cytoplasmic domain"/>
    <property type="match status" value="1"/>
</dbReference>
<gene>
    <name evidence="10" type="ORF">OCV57_06290</name>
</gene>
<dbReference type="InterPro" id="IPR050291">
    <property type="entry name" value="CDF_Transporter"/>
</dbReference>
<name>A0AAE3IFW9_9FIRM</name>
<dbReference type="GO" id="GO:0016020">
    <property type="term" value="C:membrane"/>
    <property type="evidence" value="ECO:0007669"/>
    <property type="project" value="UniProtKB-SubCell"/>
</dbReference>
<feature type="domain" description="Cation efflux protein cytoplasmic" evidence="9">
    <location>
        <begin position="227"/>
        <end position="303"/>
    </location>
</feature>
<dbReference type="AlphaFoldDB" id="A0AAE3IFW9"/>
<dbReference type="InterPro" id="IPR058533">
    <property type="entry name" value="Cation_efflux_TM"/>
</dbReference>
<evidence type="ECO:0000313" key="10">
    <source>
        <dbReference type="EMBL" id="MCU6705533.1"/>
    </source>
</evidence>
<dbReference type="PANTHER" id="PTHR43840">
    <property type="entry name" value="MITOCHONDRIAL METAL TRANSPORTER 1-RELATED"/>
    <property type="match status" value="1"/>
</dbReference>
<proteinExistence type="inferred from homology"/>
<sequence>MAALLIRLFIKDRDNVKDKNVRKKYGYLGSCTGIVLNIMLFLGKLIAGFVSGAVSVMADAFNNLSDAGSSIMSLVGFKMAAKAADEDHPFGHGRMEYISGLVISFIIMMMSIELGKSSFSKIFAHDKLAFSVMTFVILACSVAVKLWMWYFYRKLGKKINSTSLFASAADSLSDCAATGAVMLAMVFSAFTGINIDGYMGVLVALFIFRSGFMTCKDSVSPLLGSKPDKEFVQDIVDTAMSFPEIIGIHDLLIHDYGVGNTVISFHAEVPCEMDFMAAHELIDDLEDSMKEKYHCAVSIHMDPVADHDEQTIETKKIVTDVVKSIDQCLSIHDFRMTKGENRENLIFDVVVPFDFRLSDSEVKAKISKRLTEFDGRYNAVINVDKGDTL</sequence>
<protein>
    <submittedName>
        <fullName evidence="10">Cation diffusion facilitator family transporter</fullName>
    </submittedName>
</protein>
<dbReference type="FunFam" id="1.20.1510.10:FF:000006">
    <property type="entry name" value="Divalent cation efflux transporter"/>
    <property type="match status" value="1"/>
</dbReference>
<dbReference type="SUPFAM" id="SSF161111">
    <property type="entry name" value="Cation efflux protein transmembrane domain-like"/>
    <property type="match status" value="1"/>
</dbReference>
<dbReference type="InterPro" id="IPR027470">
    <property type="entry name" value="Cation_efflux_CTD"/>
</dbReference>
<feature type="transmembrane region" description="Helical" evidence="7">
    <location>
        <begin position="180"/>
        <end position="208"/>
    </location>
</feature>
<evidence type="ECO:0000256" key="1">
    <source>
        <dbReference type="ARBA" id="ARBA00004141"/>
    </source>
</evidence>
<keyword evidence="4 7" id="KW-0812">Transmembrane</keyword>
<dbReference type="RefSeq" id="WP_267300846.1">
    <property type="nucleotide sequence ID" value="NZ_JAOQJZ010000005.1"/>
</dbReference>
<dbReference type="NCBIfam" id="TIGR01297">
    <property type="entry name" value="CDF"/>
    <property type="match status" value="1"/>
</dbReference>
<dbReference type="InterPro" id="IPR027469">
    <property type="entry name" value="Cation_efflux_TMD_sf"/>
</dbReference>
<feature type="transmembrane region" description="Helical" evidence="7">
    <location>
        <begin position="25"/>
        <end position="47"/>
    </location>
</feature>
<evidence type="ECO:0000259" key="9">
    <source>
        <dbReference type="Pfam" id="PF16916"/>
    </source>
</evidence>
<dbReference type="InterPro" id="IPR036837">
    <property type="entry name" value="Cation_efflux_CTD_sf"/>
</dbReference>
<dbReference type="Gene3D" id="1.20.1510.10">
    <property type="entry name" value="Cation efflux protein transmembrane domain"/>
    <property type="match status" value="1"/>
</dbReference>
<evidence type="ECO:0000256" key="6">
    <source>
        <dbReference type="ARBA" id="ARBA00023136"/>
    </source>
</evidence>
<feature type="transmembrane region" description="Helical" evidence="7">
    <location>
        <begin position="128"/>
        <end position="152"/>
    </location>
</feature>
<evidence type="ECO:0000259" key="8">
    <source>
        <dbReference type="Pfam" id="PF01545"/>
    </source>
</evidence>
<feature type="domain" description="Cation efflux protein transmembrane" evidence="8">
    <location>
        <begin position="33"/>
        <end position="223"/>
    </location>
</feature>